<name>A0A086A0H6_9FLAO</name>
<dbReference type="eggNOG" id="ENOG50334FM">
    <property type="taxonomic scope" value="Bacteria"/>
</dbReference>
<dbReference type="AlphaFoldDB" id="A0A086A0H6"/>
<evidence type="ECO:0008006" key="3">
    <source>
        <dbReference type="Google" id="ProtNLM"/>
    </source>
</evidence>
<comment type="caution">
    <text evidence="1">The sequence shown here is derived from an EMBL/GenBank/DDBJ whole genome shotgun (WGS) entry which is preliminary data.</text>
</comment>
<protein>
    <recommendedName>
        <fullName evidence="3">Lipoprotein</fullName>
    </recommendedName>
</protein>
<dbReference type="PROSITE" id="PS51257">
    <property type="entry name" value="PROKAR_LIPOPROTEIN"/>
    <property type="match status" value="1"/>
</dbReference>
<evidence type="ECO:0000313" key="2">
    <source>
        <dbReference type="Proteomes" id="UP000028705"/>
    </source>
</evidence>
<dbReference type="Proteomes" id="UP000028705">
    <property type="component" value="Unassembled WGS sequence"/>
</dbReference>
<dbReference type="OrthoDB" id="883394at2"/>
<dbReference type="EMBL" id="JPRH01000012">
    <property type="protein sequence ID" value="KFF10190.1"/>
    <property type="molecule type" value="Genomic_DNA"/>
</dbReference>
<accession>A0A086A0H6</accession>
<gene>
    <name evidence="1" type="ORF">IW15_20660</name>
</gene>
<organism evidence="1 2">
    <name type="scientific">Chryseobacterium soli</name>
    <dbReference type="NCBI Taxonomy" id="445961"/>
    <lineage>
        <taxon>Bacteria</taxon>
        <taxon>Pseudomonadati</taxon>
        <taxon>Bacteroidota</taxon>
        <taxon>Flavobacteriia</taxon>
        <taxon>Flavobacteriales</taxon>
        <taxon>Weeksellaceae</taxon>
        <taxon>Chryseobacterium group</taxon>
        <taxon>Chryseobacterium</taxon>
    </lineage>
</organism>
<reference evidence="1 2" key="1">
    <citation type="submission" date="2014-07" db="EMBL/GenBank/DDBJ databases">
        <title>Genome of Chryseobacterium soli DSM 19298.</title>
        <authorList>
            <person name="Stropko S.J."/>
            <person name="Pipes S.E."/>
            <person name="Newman J."/>
        </authorList>
    </citation>
    <scope>NUCLEOTIDE SEQUENCE [LARGE SCALE GENOMIC DNA]</scope>
    <source>
        <strain evidence="1 2">DSM 19298</strain>
    </source>
</reference>
<evidence type="ECO:0000313" key="1">
    <source>
        <dbReference type="EMBL" id="KFF10190.1"/>
    </source>
</evidence>
<proteinExistence type="predicted"/>
<dbReference type="RefSeq" id="WP_034714943.1">
    <property type="nucleotide sequence ID" value="NZ_JPRH01000012.1"/>
</dbReference>
<sequence length="145" mass="17164">MKKFYLLMITFILTSCSFNQTFSNRESDKEDAEKISKKFYWELRYGTDHDKIYKLFSDKFFEVTNRETLDKMITVSENEIGPITECNLVKWETLVVKGSNSKSEYDLTYDIKRSNGKTEETFSMHEENGTIKIVGYRINQDMLNK</sequence>
<keyword evidence="2" id="KW-1185">Reference proteome</keyword>